<dbReference type="PROSITE" id="PS51352">
    <property type="entry name" value="THIOREDOXIN_2"/>
    <property type="match status" value="1"/>
</dbReference>
<comment type="caution">
    <text evidence="2">The sequence shown here is derived from an EMBL/GenBank/DDBJ whole genome shotgun (WGS) entry which is preliminary data.</text>
</comment>
<dbReference type="Proteomes" id="UP001178507">
    <property type="component" value="Unassembled WGS sequence"/>
</dbReference>
<keyword evidence="3" id="KW-1185">Reference proteome</keyword>
<evidence type="ECO:0000313" key="3">
    <source>
        <dbReference type="Proteomes" id="UP001178507"/>
    </source>
</evidence>
<sequence length="327" mass="36348">MAAFVKSYGLQLVDRSGKEFDVQQLTAADVIAFYFSAHWCPPCRSFTPLLKKFYETLHAHGERSLKIIFVSSDQSEHDMWKYVYDSHGDWLALKFSSELKDRLSRQFQVSGIPQLIVIDGVGRQAVRDARAEVMAATSSTQVLTTYLGWKSSAGASSAPQEVSSGLLAPGSRVKIRGLQSKPENNGLEGVVQSFDNSQRRYVVNIADRPLSLKPSNLLQIVQLRVRGPEPEDPWQEAELKDLDEASGEFLCALPDREVRLRLGPRVHVNAGAVVAVHGLQNESAKQWNEQNGKVSDFDEATQRYSILMSGGTCLKIKVDNLRLCPLT</sequence>
<dbReference type="InterPro" id="IPR029519">
    <property type="entry name" value="RdCVF2"/>
</dbReference>
<evidence type="ECO:0000259" key="1">
    <source>
        <dbReference type="PROSITE" id="PS51352"/>
    </source>
</evidence>
<dbReference type="Pfam" id="PF13905">
    <property type="entry name" value="Thioredoxin_8"/>
    <property type="match status" value="1"/>
</dbReference>
<reference evidence="2" key="1">
    <citation type="submission" date="2023-08" db="EMBL/GenBank/DDBJ databases">
        <authorList>
            <person name="Chen Y."/>
            <person name="Shah S."/>
            <person name="Dougan E. K."/>
            <person name="Thang M."/>
            <person name="Chan C."/>
        </authorList>
    </citation>
    <scope>NUCLEOTIDE SEQUENCE</scope>
</reference>
<feature type="domain" description="Thioredoxin" evidence="1">
    <location>
        <begin position="1"/>
        <end position="138"/>
    </location>
</feature>
<proteinExistence type="predicted"/>
<dbReference type="GO" id="GO:0045494">
    <property type="term" value="P:photoreceptor cell maintenance"/>
    <property type="evidence" value="ECO:0007669"/>
    <property type="project" value="InterPro"/>
</dbReference>
<dbReference type="EMBL" id="CAUJNA010003302">
    <property type="protein sequence ID" value="CAJ1398478.1"/>
    <property type="molecule type" value="Genomic_DNA"/>
</dbReference>
<protein>
    <recommendedName>
        <fullName evidence="1">Thioredoxin domain-containing protein</fullName>
    </recommendedName>
</protein>
<dbReference type="InterPro" id="IPR012336">
    <property type="entry name" value="Thioredoxin-like_fold"/>
</dbReference>
<gene>
    <name evidence="2" type="ORF">EVOR1521_LOCUS22269</name>
</gene>
<dbReference type="PANTHER" id="PTHR46762">
    <property type="entry name" value="NUCLEOREDOXIN-LIKE PROTEIN 2"/>
    <property type="match status" value="1"/>
</dbReference>
<dbReference type="InterPro" id="IPR013766">
    <property type="entry name" value="Thioredoxin_domain"/>
</dbReference>
<evidence type="ECO:0000313" key="2">
    <source>
        <dbReference type="EMBL" id="CAJ1398478.1"/>
    </source>
</evidence>
<accession>A0AA36J2L4</accession>
<organism evidence="2 3">
    <name type="scientific">Effrenium voratum</name>
    <dbReference type="NCBI Taxonomy" id="2562239"/>
    <lineage>
        <taxon>Eukaryota</taxon>
        <taxon>Sar</taxon>
        <taxon>Alveolata</taxon>
        <taxon>Dinophyceae</taxon>
        <taxon>Suessiales</taxon>
        <taxon>Symbiodiniaceae</taxon>
        <taxon>Effrenium</taxon>
    </lineage>
</organism>
<dbReference type="AlphaFoldDB" id="A0AA36J2L4"/>
<dbReference type="PANTHER" id="PTHR46762:SF1">
    <property type="entry name" value="NUCLEOREDOXIN-LIKE PROTEIN 2"/>
    <property type="match status" value="1"/>
</dbReference>
<dbReference type="InterPro" id="IPR036249">
    <property type="entry name" value="Thioredoxin-like_sf"/>
</dbReference>
<name>A0AA36J2L4_9DINO</name>
<dbReference type="Gene3D" id="3.40.30.10">
    <property type="entry name" value="Glutaredoxin"/>
    <property type="match status" value="1"/>
</dbReference>
<dbReference type="SUPFAM" id="SSF52833">
    <property type="entry name" value="Thioredoxin-like"/>
    <property type="match status" value="1"/>
</dbReference>